<feature type="domain" description="PID" evidence="7">
    <location>
        <begin position="280"/>
        <end position="340"/>
    </location>
</feature>
<evidence type="ECO:0000256" key="4">
    <source>
        <dbReference type="ARBA" id="ARBA00022490"/>
    </source>
</evidence>
<feature type="compositionally biased region" description="Basic and acidic residues" evidence="6">
    <location>
        <begin position="15"/>
        <end position="31"/>
    </location>
</feature>
<organism evidence="9 10">
    <name type="scientific">Dimorphilus gyrociliatus</name>
    <dbReference type="NCBI Taxonomy" id="2664684"/>
    <lineage>
        <taxon>Eukaryota</taxon>
        <taxon>Metazoa</taxon>
        <taxon>Spiralia</taxon>
        <taxon>Lophotrochozoa</taxon>
        <taxon>Annelida</taxon>
        <taxon>Polychaeta</taxon>
        <taxon>Polychaeta incertae sedis</taxon>
        <taxon>Dinophilidae</taxon>
        <taxon>Dimorphilus</taxon>
    </lineage>
</organism>
<reference evidence="9 10" key="1">
    <citation type="submission" date="2020-08" db="EMBL/GenBank/DDBJ databases">
        <authorList>
            <person name="Hejnol A."/>
        </authorList>
    </citation>
    <scope>NUCLEOTIDE SEQUENCE [LARGE SCALE GENOMIC DNA]</scope>
</reference>
<dbReference type="AlphaFoldDB" id="A0A7I8VTE3"/>
<dbReference type="GO" id="GO:0007254">
    <property type="term" value="P:JNK cascade"/>
    <property type="evidence" value="ECO:0007669"/>
    <property type="project" value="TreeGrafter"/>
</dbReference>
<dbReference type="InterPro" id="IPR011993">
    <property type="entry name" value="PH-like_dom_sf"/>
</dbReference>
<accession>A0A7I8VTE3</accession>
<dbReference type="Proteomes" id="UP000549394">
    <property type="component" value="Unassembled WGS sequence"/>
</dbReference>
<dbReference type="PROSITE" id="PS01179">
    <property type="entry name" value="PID"/>
    <property type="match status" value="1"/>
</dbReference>
<evidence type="ECO:0000259" key="8">
    <source>
        <dbReference type="PROSITE" id="PS50002"/>
    </source>
</evidence>
<gene>
    <name evidence="9" type="ORF">DGYR_LOCUS7782</name>
</gene>
<dbReference type="GO" id="GO:0005737">
    <property type="term" value="C:cytoplasm"/>
    <property type="evidence" value="ECO:0007669"/>
    <property type="project" value="UniProtKB-SubCell"/>
</dbReference>
<comment type="similarity">
    <text evidence="2">Belongs to the JIP scaffold family.</text>
</comment>
<dbReference type="InterPro" id="IPR006020">
    <property type="entry name" value="PTB/PI_dom"/>
</dbReference>
<dbReference type="GO" id="GO:0008432">
    <property type="term" value="F:JUN kinase binding"/>
    <property type="evidence" value="ECO:0007669"/>
    <property type="project" value="TreeGrafter"/>
</dbReference>
<evidence type="ECO:0000259" key="7">
    <source>
        <dbReference type="PROSITE" id="PS01179"/>
    </source>
</evidence>
<protein>
    <submittedName>
        <fullName evidence="9">DgyrCDS8164</fullName>
    </submittedName>
</protein>
<dbReference type="InterPro" id="IPR047178">
    <property type="entry name" value="JIP1_scaffold"/>
</dbReference>
<feature type="domain" description="SH3" evidence="8">
    <location>
        <begin position="118"/>
        <end position="179"/>
    </location>
</feature>
<dbReference type="GO" id="GO:0005078">
    <property type="term" value="F:MAP-kinase scaffold activity"/>
    <property type="evidence" value="ECO:0007669"/>
    <property type="project" value="TreeGrafter"/>
</dbReference>
<dbReference type="SMART" id="SM00326">
    <property type="entry name" value="SH3"/>
    <property type="match status" value="1"/>
</dbReference>
<dbReference type="InterPro" id="IPR036028">
    <property type="entry name" value="SH3-like_dom_sf"/>
</dbReference>
<name>A0A7I8VTE3_9ANNE</name>
<dbReference type="Gene3D" id="2.30.30.40">
    <property type="entry name" value="SH3 Domains"/>
    <property type="match status" value="1"/>
</dbReference>
<dbReference type="EMBL" id="CAJFCJ010000010">
    <property type="protein sequence ID" value="CAD5119565.1"/>
    <property type="molecule type" value="Genomic_DNA"/>
</dbReference>
<feature type="compositionally biased region" description="Polar residues" evidence="6">
    <location>
        <begin position="100"/>
        <end position="110"/>
    </location>
</feature>
<feature type="region of interest" description="Disordered" evidence="6">
    <location>
        <begin position="1"/>
        <end position="110"/>
    </location>
</feature>
<feature type="compositionally biased region" description="Polar residues" evidence="6">
    <location>
        <begin position="42"/>
        <end position="57"/>
    </location>
</feature>
<dbReference type="FunFam" id="2.30.30.40:FF:000032">
    <property type="entry name" value="Putative C-Jun-amino-terminal kinase-interacting protein 2"/>
    <property type="match status" value="1"/>
</dbReference>
<dbReference type="Gene3D" id="2.30.29.30">
    <property type="entry name" value="Pleckstrin-homology domain (PH domain)/Phosphotyrosine-binding domain (PTB)"/>
    <property type="match status" value="1"/>
</dbReference>
<comment type="subcellular location">
    <subcellularLocation>
        <location evidence="1">Cytoplasm</location>
    </subcellularLocation>
</comment>
<dbReference type="Pfam" id="PF14604">
    <property type="entry name" value="SH3_9"/>
    <property type="match status" value="1"/>
</dbReference>
<dbReference type="InterPro" id="IPR001452">
    <property type="entry name" value="SH3_domain"/>
</dbReference>
<keyword evidence="3 5" id="KW-0728">SH3 domain</keyword>
<comment type="caution">
    <text evidence="9">The sequence shown here is derived from an EMBL/GenBank/DDBJ whole genome shotgun (WGS) entry which is preliminary data.</text>
</comment>
<evidence type="ECO:0000256" key="5">
    <source>
        <dbReference type="PROSITE-ProRule" id="PRU00192"/>
    </source>
</evidence>
<proteinExistence type="inferred from homology"/>
<keyword evidence="10" id="KW-1185">Reference proteome</keyword>
<sequence>MKMNAGTVNPHRYRLTHDSQNEELDAYERVSPRNSPRRTTNKLKSTSKINSDLTTKSLGDELQEADPLWRAADSDLEKSTCSTSSEESEKKARAEAFLPENSQKFESDDASTLNGIEELQPTHRGCHKFIPKHEDELFIEIGDSLHVQEEDKDLWCVGINLTTGKKGIFPAAYVTDLSLLYDGSSIKSRAFLLQYYGSVEVKQHRGTNILRESILQVVAIRKEMNSKPSNCKLIVNENGIRMLNLDKRAGSTPPESPSDVRRRLERLLSKVRGDSEEHLYSLKNLSFCGCLPENDRYFAFITKHPLEHKFACHVFHGEDSTNCVADSIGDAFKKYYQQYMTYAHPTEDIYIE</sequence>
<dbReference type="SUPFAM" id="SSF50729">
    <property type="entry name" value="PH domain-like"/>
    <property type="match status" value="1"/>
</dbReference>
<evidence type="ECO:0000256" key="6">
    <source>
        <dbReference type="SAM" id="MobiDB-lite"/>
    </source>
</evidence>
<evidence type="ECO:0000313" key="10">
    <source>
        <dbReference type="Proteomes" id="UP000549394"/>
    </source>
</evidence>
<evidence type="ECO:0000256" key="3">
    <source>
        <dbReference type="ARBA" id="ARBA00022443"/>
    </source>
</evidence>
<dbReference type="GO" id="GO:0046328">
    <property type="term" value="P:regulation of JNK cascade"/>
    <property type="evidence" value="ECO:0007669"/>
    <property type="project" value="InterPro"/>
</dbReference>
<keyword evidence="4" id="KW-0963">Cytoplasm</keyword>
<dbReference type="SUPFAM" id="SSF50044">
    <property type="entry name" value="SH3-domain"/>
    <property type="match status" value="1"/>
</dbReference>
<dbReference type="SMART" id="SM00462">
    <property type="entry name" value="PTB"/>
    <property type="match status" value="1"/>
</dbReference>
<dbReference type="PANTHER" id="PTHR47437:SF4">
    <property type="entry name" value="JNK-INTERACTING PROTEIN 1-LIKE PROTEIN"/>
    <property type="match status" value="1"/>
</dbReference>
<dbReference type="PROSITE" id="PS50002">
    <property type="entry name" value="SH3"/>
    <property type="match status" value="1"/>
</dbReference>
<evidence type="ECO:0000256" key="1">
    <source>
        <dbReference type="ARBA" id="ARBA00004496"/>
    </source>
</evidence>
<evidence type="ECO:0000313" key="9">
    <source>
        <dbReference type="EMBL" id="CAD5119565.1"/>
    </source>
</evidence>
<evidence type="ECO:0000256" key="2">
    <source>
        <dbReference type="ARBA" id="ARBA00009866"/>
    </source>
</evidence>
<dbReference type="Pfam" id="PF00640">
    <property type="entry name" value="PID"/>
    <property type="match status" value="1"/>
</dbReference>
<dbReference type="PANTHER" id="PTHR47437">
    <property type="entry name" value="JNK-INTERACTING PROTEIN 1-LIKE PROTEIN"/>
    <property type="match status" value="1"/>
</dbReference>